<dbReference type="OrthoDB" id="10252633at2759"/>
<reference evidence="5 6" key="1">
    <citation type="submission" date="2016-07" db="EMBL/GenBank/DDBJ databases">
        <title>Pervasive Adenine N6-methylation of Active Genes in Fungi.</title>
        <authorList>
            <consortium name="DOE Joint Genome Institute"/>
            <person name="Mondo S.J."/>
            <person name="Dannebaum R.O."/>
            <person name="Kuo R.C."/>
            <person name="Labutti K."/>
            <person name="Haridas S."/>
            <person name="Kuo A."/>
            <person name="Salamov A."/>
            <person name="Ahrendt S.R."/>
            <person name="Lipzen A."/>
            <person name="Sullivan W."/>
            <person name="Andreopoulos W.B."/>
            <person name="Clum A."/>
            <person name="Lindquist E."/>
            <person name="Daum C."/>
            <person name="Ramamoorthy G.K."/>
            <person name="Gryganskyi A."/>
            <person name="Culley D."/>
            <person name="Magnuson J.K."/>
            <person name="James T.Y."/>
            <person name="O'Malley M.A."/>
            <person name="Stajich J.E."/>
            <person name="Spatafora J.W."/>
            <person name="Visel A."/>
            <person name="Grigoriev I.V."/>
        </authorList>
    </citation>
    <scope>NUCLEOTIDE SEQUENCE [LARGE SCALE GENOMIC DNA]</scope>
    <source>
        <strain evidence="5 6">68-887.2</strain>
    </source>
</reference>
<keyword evidence="2 5" id="KW-0689">Ribosomal protein</keyword>
<feature type="domain" description="Large ribosomal subunit protein uL6 alpha-beta" evidence="4">
    <location>
        <begin position="12"/>
        <end position="88"/>
    </location>
</feature>
<dbReference type="GO" id="GO:0019843">
    <property type="term" value="F:rRNA binding"/>
    <property type="evidence" value="ECO:0007669"/>
    <property type="project" value="InterPro"/>
</dbReference>
<dbReference type="PIRSF" id="PIRSF002162">
    <property type="entry name" value="Ribosomal_L6"/>
    <property type="match status" value="1"/>
</dbReference>
<protein>
    <submittedName>
        <fullName evidence="5">60s ribosomal protein l9</fullName>
    </submittedName>
</protein>
<accession>A0A1Y2BCU0</accession>
<sequence>MKDISSVESLDIPEGVKVTVKSRKVTVEGPRGSLTKSVGHIQMDIQVVKTPKANKVVFTIWHGARKHVACLRTVKSLVENMIIGVTKGFLYKMRLVYAHFPINAIPSEDGTAVQIRNFLGEKYVRDCPMLEGVTVKMSEVKDELIISGNDIENVSQSAASITDKTRVKDKDIRKFLDGVYTSETTTVVQDA</sequence>
<evidence type="ECO:0000259" key="4">
    <source>
        <dbReference type="Pfam" id="PF00347"/>
    </source>
</evidence>
<gene>
    <name evidence="5" type="ORF">BCR39DRAFT_564253</name>
</gene>
<dbReference type="InterPro" id="IPR036789">
    <property type="entry name" value="Ribosomal_uL6-like_a/b-dom_sf"/>
</dbReference>
<dbReference type="FunFam" id="3.90.930.12:FF:000004">
    <property type="entry name" value="60S ribosomal protein L9"/>
    <property type="match status" value="1"/>
</dbReference>
<evidence type="ECO:0000256" key="3">
    <source>
        <dbReference type="ARBA" id="ARBA00023274"/>
    </source>
</evidence>
<dbReference type="SUPFAM" id="SSF56053">
    <property type="entry name" value="Ribosomal protein L6"/>
    <property type="match status" value="2"/>
</dbReference>
<dbReference type="InterPro" id="IPR020040">
    <property type="entry name" value="Ribosomal_uL6_a/b-dom"/>
</dbReference>
<dbReference type="Proteomes" id="UP000193986">
    <property type="component" value="Unassembled WGS sequence"/>
</dbReference>
<evidence type="ECO:0000256" key="1">
    <source>
        <dbReference type="ARBA" id="ARBA00009356"/>
    </source>
</evidence>
<evidence type="ECO:0000313" key="6">
    <source>
        <dbReference type="Proteomes" id="UP000193986"/>
    </source>
</evidence>
<comment type="caution">
    <text evidence="5">The sequence shown here is derived from an EMBL/GenBank/DDBJ whole genome shotgun (WGS) entry which is preliminary data.</text>
</comment>
<organism evidence="5 6">
    <name type="scientific">Naematelia encephala</name>
    <dbReference type="NCBI Taxonomy" id="71784"/>
    <lineage>
        <taxon>Eukaryota</taxon>
        <taxon>Fungi</taxon>
        <taxon>Dikarya</taxon>
        <taxon>Basidiomycota</taxon>
        <taxon>Agaricomycotina</taxon>
        <taxon>Tremellomycetes</taxon>
        <taxon>Tremellales</taxon>
        <taxon>Naemateliaceae</taxon>
        <taxon>Naematelia</taxon>
    </lineage>
</organism>
<dbReference type="Gene3D" id="3.90.930.12">
    <property type="entry name" value="Ribosomal protein L6, alpha-beta domain"/>
    <property type="match status" value="2"/>
</dbReference>
<dbReference type="PANTHER" id="PTHR11655:SF16">
    <property type="entry name" value="60S RIBOSOMAL PROTEIN L9"/>
    <property type="match status" value="1"/>
</dbReference>
<name>A0A1Y2BCU0_9TREE</name>
<evidence type="ECO:0000256" key="2">
    <source>
        <dbReference type="ARBA" id="ARBA00022980"/>
    </source>
</evidence>
<proteinExistence type="inferred from homology"/>
<dbReference type="GO" id="GO:0003735">
    <property type="term" value="F:structural constituent of ribosome"/>
    <property type="evidence" value="ECO:0007669"/>
    <property type="project" value="InterPro"/>
</dbReference>
<dbReference type="STRING" id="71784.A0A1Y2BCU0"/>
<dbReference type="InterPro" id="IPR000702">
    <property type="entry name" value="Ribosomal_uL6-like"/>
</dbReference>
<dbReference type="EMBL" id="MCFC01000009">
    <property type="protein sequence ID" value="ORY32629.1"/>
    <property type="molecule type" value="Genomic_DNA"/>
</dbReference>
<dbReference type="PANTHER" id="PTHR11655">
    <property type="entry name" value="60S/50S RIBOSOMAL PROTEIN L6/L9"/>
    <property type="match status" value="1"/>
</dbReference>
<keyword evidence="3" id="KW-0687">Ribonucleoprotein</keyword>
<keyword evidence="6" id="KW-1185">Reference proteome</keyword>
<dbReference type="GO" id="GO:0002181">
    <property type="term" value="P:cytoplasmic translation"/>
    <property type="evidence" value="ECO:0007669"/>
    <property type="project" value="TreeGrafter"/>
</dbReference>
<dbReference type="FunFam" id="3.90.930.12:FF:000003">
    <property type="entry name" value="60S ribosomal protein L9"/>
    <property type="match status" value="1"/>
</dbReference>
<dbReference type="FunCoup" id="A0A1Y2BCU0">
    <property type="interactions" value="325"/>
</dbReference>
<dbReference type="Pfam" id="PF00347">
    <property type="entry name" value="Ribosomal_L6"/>
    <property type="match status" value="2"/>
</dbReference>
<comment type="similarity">
    <text evidence="1">Belongs to the universal ribosomal protein uL6 family.</text>
</comment>
<evidence type="ECO:0000313" key="5">
    <source>
        <dbReference type="EMBL" id="ORY32629.1"/>
    </source>
</evidence>
<dbReference type="InParanoid" id="A0A1Y2BCU0"/>
<dbReference type="AlphaFoldDB" id="A0A1Y2BCU0"/>
<feature type="domain" description="Large ribosomal subunit protein uL6 alpha-beta" evidence="4">
    <location>
        <begin position="112"/>
        <end position="178"/>
    </location>
</feature>
<dbReference type="GO" id="GO:0022625">
    <property type="term" value="C:cytosolic large ribosomal subunit"/>
    <property type="evidence" value="ECO:0007669"/>
    <property type="project" value="TreeGrafter"/>
</dbReference>